<dbReference type="InterPro" id="IPR000160">
    <property type="entry name" value="GGDEF_dom"/>
</dbReference>
<dbReference type="InterPro" id="IPR043128">
    <property type="entry name" value="Rev_trsase/Diguanyl_cyclase"/>
</dbReference>
<dbReference type="Pfam" id="PF00990">
    <property type="entry name" value="GGDEF"/>
    <property type="match status" value="1"/>
</dbReference>
<dbReference type="GO" id="GO:0005886">
    <property type="term" value="C:plasma membrane"/>
    <property type="evidence" value="ECO:0007669"/>
    <property type="project" value="TreeGrafter"/>
</dbReference>
<feature type="domain" description="GGDEF" evidence="3">
    <location>
        <begin position="211"/>
        <end position="349"/>
    </location>
</feature>
<dbReference type="GO" id="GO:1902201">
    <property type="term" value="P:negative regulation of bacterial-type flagellum-dependent cell motility"/>
    <property type="evidence" value="ECO:0007669"/>
    <property type="project" value="TreeGrafter"/>
</dbReference>
<evidence type="ECO:0000256" key="2">
    <source>
        <dbReference type="ARBA" id="ARBA00034247"/>
    </source>
</evidence>
<gene>
    <name evidence="4" type="ORF">EJ913_25700</name>
</gene>
<dbReference type="PANTHER" id="PTHR45138">
    <property type="entry name" value="REGULATORY COMPONENTS OF SENSORY TRANSDUCTION SYSTEM"/>
    <property type="match status" value="1"/>
</dbReference>
<dbReference type="CDD" id="cd01949">
    <property type="entry name" value="GGDEF"/>
    <property type="match status" value="1"/>
</dbReference>
<comment type="caution">
    <text evidence="4">The sequence shown here is derived from an EMBL/GenBank/DDBJ whole genome shotgun (WGS) entry which is preliminary data.</text>
</comment>
<dbReference type="Proteomes" id="UP000280346">
    <property type="component" value="Unassembled WGS sequence"/>
</dbReference>
<dbReference type="SUPFAM" id="SSF55781">
    <property type="entry name" value="GAF domain-like"/>
    <property type="match status" value="1"/>
</dbReference>
<protein>
    <recommendedName>
        <fullName evidence="1">diguanylate cyclase</fullName>
        <ecNumber evidence="1">2.7.7.65</ecNumber>
    </recommendedName>
</protein>
<keyword evidence="5" id="KW-1185">Reference proteome</keyword>
<dbReference type="InterPro" id="IPR050469">
    <property type="entry name" value="Diguanylate_Cyclase"/>
</dbReference>
<dbReference type="PANTHER" id="PTHR45138:SF9">
    <property type="entry name" value="DIGUANYLATE CYCLASE DGCM-RELATED"/>
    <property type="match status" value="1"/>
</dbReference>
<dbReference type="SMART" id="SM00065">
    <property type="entry name" value="GAF"/>
    <property type="match status" value="1"/>
</dbReference>
<evidence type="ECO:0000259" key="3">
    <source>
        <dbReference type="PROSITE" id="PS50887"/>
    </source>
</evidence>
<dbReference type="GO" id="GO:0052621">
    <property type="term" value="F:diguanylate cyclase activity"/>
    <property type="evidence" value="ECO:0007669"/>
    <property type="project" value="UniProtKB-EC"/>
</dbReference>
<dbReference type="InterPro" id="IPR029016">
    <property type="entry name" value="GAF-like_dom_sf"/>
</dbReference>
<sequence>MLQLNVDVSPGFIGEISRTLVSAHTVGQLTRPLLELLELVTGLESTYLTRIDAEAGLQTILFSRNSKTMQIPEGLSVPWNDTLCKRALEEGRLYTDDVAACWGDSEAARSLGIQTYASTPVYLDDDVLYGTLCAASAQSQPISQHGQQVLLLFSTLIAQQIQREHLLERLQKANTALEAESSTDALTGLPNRRFTLAALQRLFALAQRTRQRVLIAFIDLDGFKGINDTYGHEAGDAFLVEVGRRLASGLRTGDVVGRLGGDEFIVIGLTEATEADERWCVEMTRQRFAPLLEGQFDLGGCIIDYPGASVGVIAADPSRTSPEEAVRMADARMYLEKRRRREESGSAER</sequence>
<reference evidence="4 5" key="1">
    <citation type="submission" date="2018-12" db="EMBL/GenBank/DDBJ databases">
        <authorList>
            <person name="Yang Y."/>
        </authorList>
    </citation>
    <scope>NUCLEOTIDE SEQUENCE [LARGE SCALE GENOMIC DNA]</scope>
    <source>
        <strain evidence="4 5">GSF71</strain>
    </source>
</reference>
<dbReference type="SUPFAM" id="SSF55073">
    <property type="entry name" value="Nucleotide cyclase"/>
    <property type="match status" value="1"/>
</dbReference>
<evidence type="ECO:0000256" key="1">
    <source>
        <dbReference type="ARBA" id="ARBA00012528"/>
    </source>
</evidence>
<accession>A0A3S1CE06</accession>
<evidence type="ECO:0000313" key="5">
    <source>
        <dbReference type="Proteomes" id="UP000280346"/>
    </source>
</evidence>
<name>A0A3S1CE06_9PROT</name>
<evidence type="ECO:0000313" key="4">
    <source>
        <dbReference type="EMBL" id="RUQ65144.1"/>
    </source>
</evidence>
<dbReference type="AlphaFoldDB" id="A0A3S1CE06"/>
<dbReference type="SMART" id="SM00267">
    <property type="entry name" value="GGDEF"/>
    <property type="match status" value="1"/>
</dbReference>
<dbReference type="Gene3D" id="3.30.450.40">
    <property type="match status" value="1"/>
</dbReference>
<dbReference type="GO" id="GO:0043709">
    <property type="term" value="P:cell adhesion involved in single-species biofilm formation"/>
    <property type="evidence" value="ECO:0007669"/>
    <property type="project" value="TreeGrafter"/>
</dbReference>
<proteinExistence type="predicted"/>
<dbReference type="Pfam" id="PF13185">
    <property type="entry name" value="GAF_2"/>
    <property type="match status" value="1"/>
</dbReference>
<dbReference type="InterPro" id="IPR029787">
    <property type="entry name" value="Nucleotide_cyclase"/>
</dbReference>
<comment type="catalytic activity">
    <reaction evidence="2">
        <text>2 GTP = 3',3'-c-di-GMP + 2 diphosphate</text>
        <dbReference type="Rhea" id="RHEA:24898"/>
        <dbReference type="ChEBI" id="CHEBI:33019"/>
        <dbReference type="ChEBI" id="CHEBI:37565"/>
        <dbReference type="ChEBI" id="CHEBI:58805"/>
        <dbReference type="EC" id="2.7.7.65"/>
    </reaction>
</comment>
<dbReference type="PROSITE" id="PS50887">
    <property type="entry name" value="GGDEF"/>
    <property type="match status" value="1"/>
</dbReference>
<dbReference type="NCBIfam" id="TIGR00254">
    <property type="entry name" value="GGDEF"/>
    <property type="match status" value="1"/>
</dbReference>
<dbReference type="InterPro" id="IPR003018">
    <property type="entry name" value="GAF"/>
</dbReference>
<organism evidence="4 5">
    <name type="scientific">Azospirillum doebereinerae</name>
    <dbReference type="NCBI Taxonomy" id="92933"/>
    <lineage>
        <taxon>Bacteria</taxon>
        <taxon>Pseudomonadati</taxon>
        <taxon>Pseudomonadota</taxon>
        <taxon>Alphaproteobacteria</taxon>
        <taxon>Rhodospirillales</taxon>
        <taxon>Azospirillaceae</taxon>
        <taxon>Azospirillum</taxon>
    </lineage>
</organism>
<dbReference type="EMBL" id="RZIJ01000027">
    <property type="protein sequence ID" value="RUQ65144.1"/>
    <property type="molecule type" value="Genomic_DNA"/>
</dbReference>
<dbReference type="EC" id="2.7.7.65" evidence="1"/>
<dbReference type="Gene3D" id="3.30.70.270">
    <property type="match status" value="1"/>
</dbReference>
<dbReference type="OrthoDB" id="9812260at2"/>